<accession>A0A6U2PBU0</accession>
<proteinExistence type="predicted"/>
<sequence length="404" mass="45943">MTITPSTTCCWKSRPRALSTSYKSTGRKQLTQQYLNDGMDAAASCTTTRTKHATGVPSRDDNFLRTCQWNIHYLVPNYDDGSSRIEHAHRVADTLLEADADVVILNEFGTSDGMRRSWIQRYDKPLHVLCTRLEDSGYTIYSKGLVTFPTVVVTRLPVKMSREYLLDYERSVVHVQVEWRMQRKQQRPTKMTNQNCKQQLHVDSSDADDSCNDGMWNSDSSEASSQTTAHVDVDVDVFGIHLDYRDCDGGVNRFIETKKLMQIVNSSTCTASSRSDLGYESNVVISGDFNQQRECDYSTNEWKWICENKATRRSPQNDGVSGLLKKHGFKCNFDGVEDLVDCNWNREDPPPATHWTSTVIDYAYSRGRTLNLKKLFVSPSNLSDHRLVVCDWGCNEESSANRGM</sequence>
<organism evidence="2">
    <name type="scientific">Leptocylindrus danicus</name>
    <dbReference type="NCBI Taxonomy" id="163516"/>
    <lineage>
        <taxon>Eukaryota</taxon>
        <taxon>Sar</taxon>
        <taxon>Stramenopiles</taxon>
        <taxon>Ochrophyta</taxon>
        <taxon>Bacillariophyta</taxon>
        <taxon>Coscinodiscophyceae</taxon>
        <taxon>Chaetocerotophycidae</taxon>
        <taxon>Leptocylindrales</taxon>
        <taxon>Leptocylindraceae</taxon>
        <taxon>Leptocylindrus</taxon>
    </lineage>
</organism>
<gene>
    <name evidence="1" type="ORF">LDAN0321_LOCUS11100</name>
    <name evidence="2" type="ORF">LDAN0321_LOCUS11101</name>
</gene>
<evidence type="ECO:0000313" key="2">
    <source>
        <dbReference type="EMBL" id="CAD9583803.1"/>
    </source>
</evidence>
<reference evidence="2" key="1">
    <citation type="submission" date="2021-01" db="EMBL/GenBank/DDBJ databases">
        <authorList>
            <person name="Corre E."/>
            <person name="Pelletier E."/>
            <person name="Niang G."/>
            <person name="Scheremetjew M."/>
            <person name="Finn R."/>
            <person name="Kale V."/>
            <person name="Holt S."/>
            <person name="Cochrane G."/>
            <person name="Meng A."/>
            <person name="Brown T."/>
            <person name="Cohen L."/>
        </authorList>
    </citation>
    <scope>NUCLEOTIDE SEQUENCE</scope>
    <source>
        <strain evidence="2">B650</strain>
    </source>
</reference>
<protein>
    <recommendedName>
        <fullName evidence="3">Endonuclease/exonuclease/phosphatase domain-containing protein</fullName>
    </recommendedName>
</protein>
<evidence type="ECO:0008006" key="3">
    <source>
        <dbReference type="Google" id="ProtNLM"/>
    </source>
</evidence>
<dbReference type="Gene3D" id="3.60.10.10">
    <property type="entry name" value="Endonuclease/exonuclease/phosphatase"/>
    <property type="match status" value="1"/>
</dbReference>
<dbReference type="AlphaFoldDB" id="A0A6U2PBU0"/>
<dbReference type="SUPFAM" id="SSF56219">
    <property type="entry name" value="DNase I-like"/>
    <property type="match status" value="1"/>
</dbReference>
<name>A0A6U2PBU0_9STRA</name>
<dbReference type="EMBL" id="HBGY01017185">
    <property type="protein sequence ID" value="CAD9583803.1"/>
    <property type="molecule type" value="Transcribed_RNA"/>
</dbReference>
<dbReference type="InterPro" id="IPR036691">
    <property type="entry name" value="Endo/exonu/phosph_ase_sf"/>
</dbReference>
<dbReference type="EMBL" id="HBGY01017184">
    <property type="protein sequence ID" value="CAD9583800.1"/>
    <property type="molecule type" value="Transcribed_RNA"/>
</dbReference>
<evidence type="ECO:0000313" key="1">
    <source>
        <dbReference type="EMBL" id="CAD9583800.1"/>
    </source>
</evidence>